<dbReference type="EMBL" id="JAOPJF010000006">
    <property type="protein sequence ID" value="KAK1148641.1"/>
    <property type="molecule type" value="Genomic_DNA"/>
</dbReference>
<sequence length="138" mass="14793">MATTTGSCLCNACAYAYADSPALKALCHCISCGKISGSSNTINYAVPGQAFRLTKGNPRSFSKDHEYGMMLTVFFCPECGTTLWKEATVDQLKGLKLVQAGTLTESSSLDESVDAELYTSTRVSWALPLGGVEQRAQF</sequence>
<proteinExistence type="predicted"/>
<protein>
    <submittedName>
        <fullName evidence="1">Uncharacterized protein</fullName>
    </submittedName>
</protein>
<organism evidence="1 2">
    <name type="scientific">Aspergillus melleus</name>
    <dbReference type="NCBI Taxonomy" id="138277"/>
    <lineage>
        <taxon>Eukaryota</taxon>
        <taxon>Fungi</taxon>
        <taxon>Dikarya</taxon>
        <taxon>Ascomycota</taxon>
        <taxon>Pezizomycotina</taxon>
        <taxon>Eurotiomycetes</taxon>
        <taxon>Eurotiomycetidae</taxon>
        <taxon>Eurotiales</taxon>
        <taxon>Aspergillaceae</taxon>
        <taxon>Aspergillus</taxon>
        <taxon>Aspergillus subgen. Circumdati</taxon>
    </lineage>
</organism>
<comment type="caution">
    <text evidence="1">The sequence shown here is derived from an EMBL/GenBank/DDBJ whole genome shotgun (WGS) entry which is preliminary data.</text>
</comment>
<evidence type="ECO:0000313" key="2">
    <source>
        <dbReference type="Proteomes" id="UP001177260"/>
    </source>
</evidence>
<reference evidence="1 2" key="1">
    <citation type="journal article" date="2023" name="ACS Omega">
        <title>Identification of the Neoaspergillic Acid Biosynthesis Gene Cluster by Establishing an In Vitro CRISPR-Ribonucleoprotein Genetic System in Aspergillus melleus.</title>
        <authorList>
            <person name="Yuan B."/>
            <person name="Grau M.F."/>
            <person name="Murata R.M."/>
            <person name="Torok T."/>
            <person name="Venkateswaran K."/>
            <person name="Stajich J.E."/>
            <person name="Wang C.C.C."/>
        </authorList>
    </citation>
    <scope>NUCLEOTIDE SEQUENCE [LARGE SCALE GENOMIC DNA]</scope>
    <source>
        <strain evidence="1 2">IMV 1140</strain>
    </source>
</reference>
<accession>A0ACC3BDM9</accession>
<gene>
    <name evidence="1" type="ORF">N8T08_008526</name>
</gene>
<keyword evidence="2" id="KW-1185">Reference proteome</keyword>
<evidence type="ECO:0000313" key="1">
    <source>
        <dbReference type="EMBL" id="KAK1148641.1"/>
    </source>
</evidence>
<name>A0ACC3BDM9_9EURO</name>
<dbReference type="Proteomes" id="UP001177260">
    <property type="component" value="Unassembled WGS sequence"/>
</dbReference>